<reference evidence="2 3" key="1">
    <citation type="submission" date="2019-05" db="EMBL/GenBank/DDBJ databases">
        <title>Another draft genome of Portunus trituberculatus and its Hox gene families provides insights of decapod evolution.</title>
        <authorList>
            <person name="Jeong J.-H."/>
            <person name="Song I."/>
            <person name="Kim S."/>
            <person name="Choi T."/>
            <person name="Kim D."/>
            <person name="Ryu S."/>
            <person name="Kim W."/>
        </authorList>
    </citation>
    <scope>NUCLEOTIDE SEQUENCE [LARGE SCALE GENOMIC DNA]</scope>
    <source>
        <tissue evidence="2">Muscle</tissue>
    </source>
</reference>
<sequence length="192" mass="19123">MSGGSPGSCRSPGGRRGSGTPAGVTPALAAACPRTPWSRAAPATPGTPAGRSGWRGGCGRRAPRSTRAAPPDAVPAARRGARRAAAAPRPAALRGGCPGAAPGRCGADGRRRSSRRGGIRTPRLPDTRYTSPPGTGSGAPWTRSPRGPSSRTARWCRMAAGSPGAGVRTHGARPGKGSRPPGLSLKSGSWGA</sequence>
<feature type="compositionally biased region" description="Low complexity" evidence="1">
    <location>
        <begin position="38"/>
        <end position="52"/>
    </location>
</feature>
<feature type="region of interest" description="Disordered" evidence="1">
    <location>
        <begin position="1"/>
        <end position="192"/>
    </location>
</feature>
<feature type="compositionally biased region" description="Low complexity" evidence="1">
    <location>
        <begin position="65"/>
        <end position="105"/>
    </location>
</feature>
<accession>A0A5B7HHH8</accession>
<comment type="caution">
    <text evidence="2">The sequence shown here is derived from an EMBL/GenBank/DDBJ whole genome shotgun (WGS) entry which is preliminary data.</text>
</comment>
<name>A0A5B7HHH8_PORTR</name>
<gene>
    <name evidence="2" type="ORF">E2C01_066160</name>
</gene>
<evidence type="ECO:0000313" key="2">
    <source>
        <dbReference type="EMBL" id="MPC71870.1"/>
    </source>
</evidence>
<dbReference type="Proteomes" id="UP000324222">
    <property type="component" value="Unassembled WGS sequence"/>
</dbReference>
<evidence type="ECO:0000313" key="3">
    <source>
        <dbReference type="Proteomes" id="UP000324222"/>
    </source>
</evidence>
<feature type="compositionally biased region" description="Low complexity" evidence="1">
    <location>
        <begin position="7"/>
        <end position="23"/>
    </location>
</feature>
<dbReference type="EMBL" id="VSRR010033703">
    <property type="protein sequence ID" value="MPC71870.1"/>
    <property type="molecule type" value="Genomic_DNA"/>
</dbReference>
<dbReference type="AlphaFoldDB" id="A0A5B7HHH8"/>
<evidence type="ECO:0000256" key="1">
    <source>
        <dbReference type="SAM" id="MobiDB-lite"/>
    </source>
</evidence>
<organism evidence="2 3">
    <name type="scientific">Portunus trituberculatus</name>
    <name type="common">Swimming crab</name>
    <name type="synonym">Neptunus trituberculatus</name>
    <dbReference type="NCBI Taxonomy" id="210409"/>
    <lineage>
        <taxon>Eukaryota</taxon>
        <taxon>Metazoa</taxon>
        <taxon>Ecdysozoa</taxon>
        <taxon>Arthropoda</taxon>
        <taxon>Crustacea</taxon>
        <taxon>Multicrustacea</taxon>
        <taxon>Malacostraca</taxon>
        <taxon>Eumalacostraca</taxon>
        <taxon>Eucarida</taxon>
        <taxon>Decapoda</taxon>
        <taxon>Pleocyemata</taxon>
        <taxon>Brachyura</taxon>
        <taxon>Eubrachyura</taxon>
        <taxon>Portunoidea</taxon>
        <taxon>Portunidae</taxon>
        <taxon>Portuninae</taxon>
        <taxon>Portunus</taxon>
    </lineage>
</organism>
<protein>
    <submittedName>
        <fullName evidence="2">Uncharacterized protein</fullName>
    </submittedName>
</protein>
<proteinExistence type="predicted"/>
<keyword evidence="3" id="KW-1185">Reference proteome</keyword>